<feature type="transmembrane region" description="Helical" evidence="2">
    <location>
        <begin position="37"/>
        <end position="61"/>
    </location>
</feature>
<dbReference type="AlphaFoldDB" id="A0A285E843"/>
<reference evidence="3 4" key="1">
    <citation type="submission" date="2017-09" db="EMBL/GenBank/DDBJ databases">
        <authorList>
            <person name="Ehlers B."/>
            <person name="Leendertz F.H."/>
        </authorList>
    </citation>
    <scope>NUCLEOTIDE SEQUENCE [LARGE SCALE GENOMIC DNA]</scope>
    <source>
        <strain evidence="3 4">DSM 46844</strain>
    </source>
</reference>
<proteinExistence type="predicted"/>
<protein>
    <submittedName>
        <fullName evidence="3">Uncharacterized protein</fullName>
    </submittedName>
</protein>
<gene>
    <name evidence="3" type="ORF">SAMN06893097_101923</name>
</gene>
<keyword evidence="2" id="KW-1133">Transmembrane helix</keyword>
<feature type="transmembrane region" description="Helical" evidence="2">
    <location>
        <begin position="97"/>
        <end position="119"/>
    </location>
</feature>
<sequence>MASSPSRSRAAPRRSPRPAPRPVPGRAAGTTALDRPLLAPFAAVFGVLVAAEDLVLGYLLWEPDRHWHWYVVGAVLLAAWAAAGAAMVWLGRGRGWLVLAGASVLPLLLLLGLLVLFGVLGGGSAMVWAVVLLIGPVGCLTLAVRRPIREWTRPARATRSPQRDRRRAASR</sequence>
<keyword evidence="2" id="KW-0812">Transmembrane</keyword>
<dbReference type="Proteomes" id="UP000219514">
    <property type="component" value="Unassembled WGS sequence"/>
</dbReference>
<evidence type="ECO:0000256" key="1">
    <source>
        <dbReference type="SAM" id="MobiDB-lite"/>
    </source>
</evidence>
<keyword evidence="4" id="KW-1185">Reference proteome</keyword>
<feature type="transmembrane region" description="Helical" evidence="2">
    <location>
        <begin position="125"/>
        <end position="144"/>
    </location>
</feature>
<dbReference type="EMBL" id="OBDO01000001">
    <property type="protein sequence ID" value="SNX95120.1"/>
    <property type="molecule type" value="Genomic_DNA"/>
</dbReference>
<evidence type="ECO:0000256" key="2">
    <source>
        <dbReference type="SAM" id="Phobius"/>
    </source>
</evidence>
<keyword evidence="2" id="KW-0472">Membrane</keyword>
<organism evidence="3 4">
    <name type="scientific">Geodermatophilus sabuli</name>
    <dbReference type="NCBI Taxonomy" id="1564158"/>
    <lineage>
        <taxon>Bacteria</taxon>
        <taxon>Bacillati</taxon>
        <taxon>Actinomycetota</taxon>
        <taxon>Actinomycetes</taxon>
        <taxon>Geodermatophilales</taxon>
        <taxon>Geodermatophilaceae</taxon>
        <taxon>Geodermatophilus</taxon>
    </lineage>
</organism>
<name>A0A285E843_9ACTN</name>
<dbReference type="OrthoDB" id="5198798at2"/>
<evidence type="ECO:0000313" key="3">
    <source>
        <dbReference type="EMBL" id="SNX95120.1"/>
    </source>
</evidence>
<evidence type="ECO:0000313" key="4">
    <source>
        <dbReference type="Proteomes" id="UP000219514"/>
    </source>
</evidence>
<dbReference type="RefSeq" id="WP_097204707.1">
    <property type="nucleotide sequence ID" value="NZ_JACHXB010000001.1"/>
</dbReference>
<feature type="transmembrane region" description="Helical" evidence="2">
    <location>
        <begin position="67"/>
        <end position="90"/>
    </location>
</feature>
<feature type="region of interest" description="Disordered" evidence="1">
    <location>
        <begin position="1"/>
        <end position="27"/>
    </location>
</feature>
<accession>A0A285E843</accession>